<evidence type="ECO:0000313" key="2">
    <source>
        <dbReference type="EMBL" id="KHN74677.1"/>
    </source>
</evidence>
<accession>A0A0B2V004</accession>
<keyword evidence="3" id="KW-1185">Reference proteome</keyword>
<dbReference type="AlphaFoldDB" id="A0A0B2V004"/>
<sequence length="177" mass="20192">MLSKFARKETSMKREITRNTLQYLLQKDSVSTRTQNEVRPEQSGKRPASGTRSKRMQWHVNPLYKTKGNESTDVDEFEVSSRQSSSSKRSISKSVNSFDSDYKSESDTNEWLEWPNKWMDDSAHEQVSISQGTDDFCKAASNLLDAIRAFGEHVEENSALAQILCACEVELLKITIM</sequence>
<dbReference type="Proteomes" id="UP000031036">
    <property type="component" value="Unassembled WGS sequence"/>
</dbReference>
<proteinExistence type="predicted"/>
<gene>
    <name evidence="2" type="ORF">Tcan_17692</name>
</gene>
<dbReference type="EMBL" id="JPKZ01002876">
    <property type="protein sequence ID" value="KHN74677.1"/>
    <property type="molecule type" value="Genomic_DNA"/>
</dbReference>
<name>A0A0B2V004_TOXCA</name>
<feature type="compositionally biased region" description="Polar residues" evidence="1">
    <location>
        <begin position="24"/>
        <end position="35"/>
    </location>
</feature>
<comment type="caution">
    <text evidence="2">The sequence shown here is derived from an EMBL/GenBank/DDBJ whole genome shotgun (WGS) entry which is preliminary data.</text>
</comment>
<feature type="region of interest" description="Disordered" evidence="1">
    <location>
        <begin position="24"/>
        <end position="105"/>
    </location>
</feature>
<protein>
    <submittedName>
        <fullName evidence="2">Uncharacterized protein</fullName>
    </submittedName>
</protein>
<feature type="compositionally biased region" description="Low complexity" evidence="1">
    <location>
        <begin position="80"/>
        <end position="97"/>
    </location>
</feature>
<organism evidence="2 3">
    <name type="scientific">Toxocara canis</name>
    <name type="common">Canine roundworm</name>
    <dbReference type="NCBI Taxonomy" id="6265"/>
    <lineage>
        <taxon>Eukaryota</taxon>
        <taxon>Metazoa</taxon>
        <taxon>Ecdysozoa</taxon>
        <taxon>Nematoda</taxon>
        <taxon>Chromadorea</taxon>
        <taxon>Rhabditida</taxon>
        <taxon>Spirurina</taxon>
        <taxon>Ascaridomorpha</taxon>
        <taxon>Ascaridoidea</taxon>
        <taxon>Toxocaridae</taxon>
        <taxon>Toxocara</taxon>
    </lineage>
</organism>
<evidence type="ECO:0000313" key="3">
    <source>
        <dbReference type="Proteomes" id="UP000031036"/>
    </source>
</evidence>
<evidence type="ECO:0000256" key="1">
    <source>
        <dbReference type="SAM" id="MobiDB-lite"/>
    </source>
</evidence>
<reference evidence="2 3" key="1">
    <citation type="submission" date="2014-11" db="EMBL/GenBank/DDBJ databases">
        <title>Genetic blueprint of the zoonotic pathogen Toxocara canis.</title>
        <authorList>
            <person name="Zhu X.-Q."/>
            <person name="Korhonen P.K."/>
            <person name="Cai H."/>
            <person name="Young N.D."/>
            <person name="Nejsum P."/>
            <person name="von Samson-Himmelstjerna G."/>
            <person name="Boag P.R."/>
            <person name="Tan P."/>
            <person name="Li Q."/>
            <person name="Min J."/>
            <person name="Yang Y."/>
            <person name="Wang X."/>
            <person name="Fang X."/>
            <person name="Hall R.S."/>
            <person name="Hofmann A."/>
            <person name="Sternberg P.W."/>
            <person name="Jex A.R."/>
            <person name="Gasser R.B."/>
        </authorList>
    </citation>
    <scope>NUCLEOTIDE SEQUENCE [LARGE SCALE GENOMIC DNA]</scope>
    <source>
        <strain evidence="2">PN_DK_2014</strain>
    </source>
</reference>